<dbReference type="PROSITE" id="PS50883">
    <property type="entry name" value="EAL"/>
    <property type="match status" value="1"/>
</dbReference>
<dbReference type="GO" id="GO:0016301">
    <property type="term" value="F:kinase activity"/>
    <property type="evidence" value="ECO:0007669"/>
    <property type="project" value="UniProtKB-KW"/>
</dbReference>
<dbReference type="InterPro" id="IPR001633">
    <property type="entry name" value="EAL_dom"/>
</dbReference>
<dbReference type="CDD" id="cd01948">
    <property type="entry name" value="EAL"/>
    <property type="match status" value="1"/>
</dbReference>
<evidence type="ECO:0000256" key="5">
    <source>
        <dbReference type="ARBA" id="ARBA00023136"/>
    </source>
</evidence>
<evidence type="ECO:0000313" key="8">
    <source>
        <dbReference type="EMBL" id="OCH78030.1"/>
    </source>
</evidence>
<dbReference type="SUPFAM" id="SSF141868">
    <property type="entry name" value="EAL domain-like"/>
    <property type="match status" value="1"/>
</dbReference>
<dbReference type="InterPro" id="IPR029787">
    <property type="entry name" value="Nucleotide_cyclase"/>
</dbReference>
<evidence type="ECO:0000259" key="7">
    <source>
        <dbReference type="PROSITE" id="PS50887"/>
    </source>
</evidence>
<accession>A0A1B9R184</accession>
<sequence length="814" mass="92317">MGIIGLSLLVLITIVLSANRTALKEDLATLHTGFYQTQRDTIQYRVANVIEQIEFEKSNTENILKNDIKNRVDEVVAAANNIYAQNQHLDKSIVSKMITDALRPIRFNNDRGYFFIYQLDGTNVMHPILPHVEGKSLWDLQDARGAYVIRDSAELAQTQTQAFHRWWWVKPDAIDQEFDKIGYLSLFKPFDWFIGAGEYVVDVEEDIQHRLIQRFSDYSYGEGGYIFIMNSKGELISHPNQSLIGVDRLDAQDGNGTYYVQELINQARNGGGFVEYQSSYTPVGTMTPDKLSYVSYLPDWDWVIGTGVYTEKIDSFLAEREALIQQKNSEEVLKITFLGVVVSLVLAALSLFIGNTVGRRFLRLQHKINQDFHELEETKNQLQYLALHDSLTKLPNRVFLIDFINQQIKQCQGNGKYTAIMFVDLDDFKKVNDAFGHSTGDQLLAQIGAKFETLLNQNEIVARFGGDEFVFCFSNLSNVLEAENRGLEICQIFQEEFLIAGKVISSSCSVGVSIYPQDARDAEDLIAKADTALYTSKARKKGNVLFYDESINRQVQYELSLENELRCALKLGELYMVYQPQIDLNTGKLQSVEALIRWNNPLLGHVSPVELIRKAEEIGLIHEVGLFVIERSCQEIINHYPNGDDSLALSINVSPSQLIAKNFIHDLTSTVDKLGIDRHRITVEITENVLINDLEIVTPILKQLRESQFSISLDDFGTGFSSLSYLSNLPITEIKIDRSFIDKLLVSKQSDALIKAIIAIGDSHSLKVVAEGIESLEQYQKLNEYQCNLGQGYYFSKPILMNELVNYRNDRTLA</sequence>
<keyword evidence="5" id="KW-0472">Membrane</keyword>
<protein>
    <submittedName>
        <fullName evidence="8">Histidine kinase</fullName>
    </submittedName>
</protein>
<dbReference type="PANTHER" id="PTHR44757:SF2">
    <property type="entry name" value="BIOFILM ARCHITECTURE MAINTENANCE PROTEIN MBAA"/>
    <property type="match status" value="1"/>
</dbReference>
<dbReference type="Pfam" id="PF00563">
    <property type="entry name" value="EAL"/>
    <property type="match status" value="1"/>
</dbReference>
<dbReference type="Pfam" id="PF00990">
    <property type="entry name" value="GGDEF"/>
    <property type="match status" value="1"/>
</dbReference>
<keyword evidence="2" id="KW-1003">Cell membrane</keyword>
<dbReference type="Gene3D" id="3.30.70.270">
    <property type="match status" value="1"/>
</dbReference>
<dbReference type="PROSITE" id="PS50887">
    <property type="entry name" value="GGDEF"/>
    <property type="match status" value="1"/>
</dbReference>
<feature type="domain" description="GGDEF" evidence="7">
    <location>
        <begin position="416"/>
        <end position="549"/>
    </location>
</feature>
<dbReference type="SUPFAM" id="SSF55073">
    <property type="entry name" value="Nucleotide cyclase"/>
    <property type="match status" value="1"/>
</dbReference>
<feature type="domain" description="EAL" evidence="6">
    <location>
        <begin position="558"/>
        <end position="812"/>
    </location>
</feature>
<reference evidence="9" key="1">
    <citation type="submission" date="2016-06" db="EMBL/GenBank/DDBJ databases">
        <authorList>
            <person name="Hehemann J.-H."/>
            <person name="Arevalo P."/>
            <person name="Datta M.S."/>
            <person name="Polz M.F."/>
        </authorList>
    </citation>
    <scope>NUCLEOTIDE SEQUENCE [LARGE SCALE GENOMIC DNA]</scope>
    <source>
        <strain evidence="9">9CSC122</strain>
    </source>
</reference>
<evidence type="ECO:0000256" key="4">
    <source>
        <dbReference type="ARBA" id="ARBA00022989"/>
    </source>
</evidence>
<organism evidence="8 9">
    <name type="scientific">Vibrio genomosp. F10</name>
    <dbReference type="NCBI Taxonomy" id="723171"/>
    <lineage>
        <taxon>Bacteria</taxon>
        <taxon>Pseudomonadati</taxon>
        <taxon>Pseudomonadota</taxon>
        <taxon>Gammaproteobacteria</taxon>
        <taxon>Vibrionales</taxon>
        <taxon>Vibrionaceae</taxon>
        <taxon>Vibrio</taxon>
    </lineage>
</organism>
<dbReference type="PANTHER" id="PTHR44757">
    <property type="entry name" value="DIGUANYLATE CYCLASE DGCP"/>
    <property type="match status" value="1"/>
</dbReference>
<dbReference type="InterPro" id="IPR043128">
    <property type="entry name" value="Rev_trsase/Diguanyl_cyclase"/>
</dbReference>
<evidence type="ECO:0000256" key="2">
    <source>
        <dbReference type="ARBA" id="ARBA00022475"/>
    </source>
</evidence>
<gene>
    <name evidence="8" type="ORF">A6E14_06455</name>
</gene>
<dbReference type="Pfam" id="PF08269">
    <property type="entry name" value="dCache_2"/>
    <property type="match status" value="1"/>
</dbReference>
<dbReference type="InterPro" id="IPR004010">
    <property type="entry name" value="Double_Cache_2"/>
</dbReference>
<dbReference type="Gene3D" id="3.30.450.20">
    <property type="entry name" value="PAS domain"/>
    <property type="match status" value="2"/>
</dbReference>
<dbReference type="InterPro" id="IPR052155">
    <property type="entry name" value="Biofilm_reg_signaling"/>
</dbReference>
<keyword evidence="8" id="KW-0808">Transferase</keyword>
<evidence type="ECO:0000256" key="3">
    <source>
        <dbReference type="ARBA" id="ARBA00022692"/>
    </source>
</evidence>
<dbReference type="CDD" id="cd12912">
    <property type="entry name" value="PDC2_MCP_like"/>
    <property type="match status" value="1"/>
</dbReference>
<comment type="subcellular location">
    <subcellularLocation>
        <location evidence="1">Cell membrane</location>
        <topology evidence="1">Multi-pass membrane protein</topology>
    </subcellularLocation>
</comment>
<dbReference type="EMBL" id="MAJZ01000317">
    <property type="protein sequence ID" value="OCH78030.1"/>
    <property type="molecule type" value="Genomic_DNA"/>
</dbReference>
<keyword evidence="3" id="KW-0812">Transmembrane</keyword>
<proteinExistence type="predicted"/>
<keyword evidence="9" id="KW-1185">Reference proteome</keyword>
<dbReference type="InterPro" id="IPR000160">
    <property type="entry name" value="GGDEF_dom"/>
</dbReference>
<keyword evidence="4" id="KW-1133">Transmembrane helix</keyword>
<dbReference type="CDD" id="cd01949">
    <property type="entry name" value="GGDEF"/>
    <property type="match status" value="1"/>
</dbReference>
<evidence type="ECO:0000256" key="1">
    <source>
        <dbReference type="ARBA" id="ARBA00004651"/>
    </source>
</evidence>
<dbReference type="SMART" id="SM00052">
    <property type="entry name" value="EAL"/>
    <property type="match status" value="1"/>
</dbReference>
<keyword evidence="8" id="KW-0418">Kinase</keyword>
<dbReference type="AlphaFoldDB" id="A0A1B9R184"/>
<dbReference type="SMART" id="SM00267">
    <property type="entry name" value="GGDEF"/>
    <property type="match status" value="1"/>
</dbReference>
<evidence type="ECO:0000313" key="9">
    <source>
        <dbReference type="Proteomes" id="UP000093173"/>
    </source>
</evidence>
<name>A0A1B9R184_9VIBR</name>
<dbReference type="GO" id="GO:0005886">
    <property type="term" value="C:plasma membrane"/>
    <property type="evidence" value="ECO:0007669"/>
    <property type="project" value="UniProtKB-SubCell"/>
</dbReference>
<dbReference type="Proteomes" id="UP000093173">
    <property type="component" value="Unassembled WGS sequence"/>
</dbReference>
<dbReference type="SMART" id="SM01049">
    <property type="entry name" value="Cache_2"/>
    <property type="match status" value="2"/>
</dbReference>
<dbReference type="Gene3D" id="3.20.20.450">
    <property type="entry name" value="EAL domain"/>
    <property type="match status" value="1"/>
</dbReference>
<dbReference type="NCBIfam" id="TIGR00254">
    <property type="entry name" value="GGDEF"/>
    <property type="match status" value="1"/>
</dbReference>
<dbReference type="InterPro" id="IPR035919">
    <property type="entry name" value="EAL_sf"/>
</dbReference>
<evidence type="ECO:0000259" key="6">
    <source>
        <dbReference type="PROSITE" id="PS50883"/>
    </source>
</evidence>
<comment type="caution">
    <text evidence="8">The sequence shown here is derived from an EMBL/GenBank/DDBJ whole genome shotgun (WGS) entry which is preliminary data.</text>
</comment>
<dbReference type="InterPro" id="IPR033480">
    <property type="entry name" value="sCache_2"/>
</dbReference>